<dbReference type="Pfam" id="PF00578">
    <property type="entry name" value="AhpC-TSA"/>
    <property type="match status" value="1"/>
</dbReference>
<keyword evidence="3" id="KW-1185">Reference proteome</keyword>
<dbReference type="InterPro" id="IPR013766">
    <property type="entry name" value="Thioredoxin_domain"/>
</dbReference>
<reference evidence="2 3" key="1">
    <citation type="submission" date="2023-07" db="EMBL/GenBank/DDBJ databases">
        <title>Sorghum-associated microbial communities from plants grown in Nebraska, USA.</title>
        <authorList>
            <person name="Schachtman D."/>
        </authorList>
    </citation>
    <scope>NUCLEOTIDE SEQUENCE [LARGE SCALE GENOMIC DNA]</scope>
    <source>
        <strain evidence="2 3">DS1027</strain>
    </source>
</reference>
<dbReference type="EMBL" id="JAVDRD010000007">
    <property type="protein sequence ID" value="MDR6512006.1"/>
    <property type="molecule type" value="Genomic_DNA"/>
</dbReference>
<dbReference type="CDD" id="cd02970">
    <property type="entry name" value="PRX_like2"/>
    <property type="match status" value="1"/>
</dbReference>
<proteinExistence type="predicted"/>
<evidence type="ECO:0000259" key="1">
    <source>
        <dbReference type="PROSITE" id="PS51352"/>
    </source>
</evidence>
<protein>
    <submittedName>
        <fullName evidence="2">Peroxiredoxin</fullName>
    </submittedName>
</protein>
<dbReference type="Proteomes" id="UP001184150">
    <property type="component" value="Unassembled WGS sequence"/>
</dbReference>
<accession>A0ABU1MNV2</accession>
<name>A0ABU1MNV2_9SPHN</name>
<comment type="caution">
    <text evidence="2">The sequence shown here is derived from an EMBL/GenBank/DDBJ whole genome shotgun (WGS) entry which is preliminary data.</text>
</comment>
<dbReference type="PROSITE" id="PS51352">
    <property type="entry name" value="THIOREDOXIN_2"/>
    <property type="match status" value="1"/>
</dbReference>
<dbReference type="InterPro" id="IPR036249">
    <property type="entry name" value="Thioredoxin-like_sf"/>
</dbReference>
<sequence>MPETASLSERYAALLAERARTWPAEQLAGNARQRQVLVERYDRAAHPAVGTRLASFTLLDAQGQPRRSEDLLRDGPVVLVFFRFGGCPACNLALPYYDATLWPALQAAGVALYAVSAQNPVDPGPSERHGLRFATLADPDYALARQLGITFFPEDQPAVAPGAPWIGATLGTHSYEMTQPAIVIINADHTLRYLAVSPDWLDRPEAAAILAQLPEVNEAGGSVDAATHDAFA</sequence>
<evidence type="ECO:0000313" key="2">
    <source>
        <dbReference type="EMBL" id="MDR6512006.1"/>
    </source>
</evidence>
<evidence type="ECO:0000313" key="3">
    <source>
        <dbReference type="Proteomes" id="UP001184150"/>
    </source>
</evidence>
<dbReference type="RefSeq" id="WP_169047713.1">
    <property type="nucleotide sequence ID" value="NZ_JAVDRD010000007.1"/>
</dbReference>
<gene>
    <name evidence="2" type="ORF">J2792_002889</name>
</gene>
<feature type="domain" description="Thioredoxin" evidence="1">
    <location>
        <begin position="47"/>
        <end position="215"/>
    </location>
</feature>
<dbReference type="SUPFAM" id="SSF52833">
    <property type="entry name" value="Thioredoxin-like"/>
    <property type="match status" value="1"/>
</dbReference>
<organism evidence="2 3">
    <name type="scientific">Novosphingobium capsulatum</name>
    <dbReference type="NCBI Taxonomy" id="13688"/>
    <lineage>
        <taxon>Bacteria</taxon>
        <taxon>Pseudomonadati</taxon>
        <taxon>Pseudomonadota</taxon>
        <taxon>Alphaproteobacteria</taxon>
        <taxon>Sphingomonadales</taxon>
        <taxon>Sphingomonadaceae</taxon>
        <taxon>Novosphingobium</taxon>
    </lineage>
</organism>
<dbReference type="InterPro" id="IPR000866">
    <property type="entry name" value="AhpC/TSA"/>
</dbReference>
<dbReference type="Gene3D" id="3.40.30.10">
    <property type="entry name" value="Glutaredoxin"/>
    <property type="match status" value="1"/>
</dbReference>